<evidence type="ECO:0000259" key="2">
    <source>
        <dbReference type="PROSITE" id="PS50137"/>
    </source>
</evidence>
<keyword evidence="1" id="KW-0694">RNA-binding</keyword>
<dbReference type="GO" id="GO:0003723">
    <property type="term" value="F:RNA binding"/>
    <property type="evidence" value="ECO:0007669"/>
    <property type="project" value="UniProtKB-UniRule"/>
</dbReference>
<dbReference type="Pfam" id="PF00035">
    <property type="entry name" value="dsrm"/>
    <property type="match status" value="1"/>
</dbReference>
<evidence type="ECO:0000313" key="3">
    <source>
        <dbReference type="EMBL" id="KAE9398552.1"/>
    </source>
</evidence>
<sequence length="75" mass="8703">MPSKTEYVHTLNTVVQRYRYTGEFIDSHHGPQHSGYWSSVVYINNMEYGNATGRTRKEARESAAREALLVLRHYA</sequence>
<keyword evidence="4" id="KW-1185">Reference proteome</keyword>
<gene>
    <name evidence="3" type="ORF">BT96DRAFT_920761</name>
</gene>
<protein>
    <recommendedName>
        <fullName evidence="2">DRBM domain-containing protein</fullName>
    </recommendedName>
</protein>
<proteinExistence type="predicted"/>
<dbReference type="EMBL" id="ML769481">
    <property type="protein sequence ID" value="KAE9398552.1"/>
    <property type="molecule type" value="Genomic_DNA"/>
</dbReference>
<dbReference type="OrthoDB" id="112668at2759"/>
<organism evidence="3 4">
    <name type="scientific">Gymnopus androsaceus JB14</name>
    <dbReference type="NCBI Taxonomy" id="1447944"/>
    <lineage>
        <taxon>Eukaryota</taxon>
        <taxon>Fungi</taxon>
        <taxon>Dikarya</taxon>
        <taxon>Basidiomycota</taxon>
        <taxon>Agaricomycotina</taxon>
        <taxon>Agaricomycetes</taxon>
        <taxon>Agaricomycetidae</taxon>
        <taxon>Agaricales</taxon>
        <taxon>Marasmiineae</taxon>
        <taxon>Omphalotaceae</taxon>
        <taxon>Gymnopus</taxon>
    </lineage>
</organism>
<dbReference type="SUPFAM" id="SSF54768">
    <property type="entry name" value="dsRNA-binding domain-like"/>
    <property type="match status" value="1"/>
</dbReference>
<feature type="domain" description="DRBM" evidence="2">
    <location>
        <begin position="6"/>
        <end position="73"/>
    </location>
</feature>
<evidence type="ECO:0000256" key="1">
    <source>
        <dbReference type="PROSITE-ProRule" id="PRU00266"/>
    </source>
</evidence>
<evidence type="ECO:0000313" key="4">
    <source>
        <dbReference type="Proteomes" id="UP000799118"/>
    </source>
</evidence>
<name>A0A6A4HIC9_9AGAR</name>
<dbReference type="PROSITE" id="PS50137">
    <property type="entry name" value="DS_RBD"/>
    <property type="match status" value="1"/>
</dbReference>
<dbReference type="AlphaFoldDB" id="A0A6A4HIC9"/>
<reference evidence="3" key="1">
    <citation type="journal article" date="2019" name="Environ. Microbiol.">
        <title>Fungal ecological strategies reflected in gene transcription - a case study of two litter decomposers.</title>
        <authorList>
            <person name="Barbi F."/>
            <person name="Kohler A."/>
            <person name="Barry K."/>
            <person name="Baskaran P."/>
            <person name="Daum C."/>
            <person name="Fauchery L."/>
            <person name="Ihrmark K."/>
            <person name="Kuo A."/>
            <person name="LaButti K."/>
            <person name="Lipzen A."/>
            <person name="Morin E."/>
            <person name="Grigoriev I.V."/>
            <person name="Henrissat B."/>
            <person name="Lindahl B."/>
            <person name="Martin F."/>
        </authorList>
    </citation>
    <scope>NUCLEOTIDE SEQUENCE</scope>
    <source>
        <strain evidence="3">JB14</strain>
    </source>
</reference>
<dbReference type="Gene3D" id="3.30.160.20">
    <property type="match status" value="1"/>
</dbReference>
<dbReference type="SMART" id="SM00358">
    <property type="entry name" value="DSRM"/>
    <property type="match status" value="1"/>
</dbReference>
<accession>A0A6A4HIC9</accession>
<dbReference type="Proteomes" id="UP000799118">
    <property type="component" value="Unassembled WGS sequence"/>
</dbReference>
<dbReference type="InterPro" id="IPR014720">
    <property type="entry name" value="dsRBD_dom"/>
</dbReference>